<dbReference type="PROSITE" id="PS50275">
    <property type="entry name" value="SAC"/>
    <property type="match status" value="1"/>
</dbReference>
<feature type="compositionally biased region" description="Basic and acidic residues" evidence="4">
    <location>
        <begin position="1"/>
        <end position="10"/>
    </location>
</feature>
<reference evidence="7" key="2">
    <citation type="submission" date="2025-08" db="UniProtKB">
        <authorList>
            <consortium name="RefSeq"/>
        </authorList>
    </citation>
    <scope>IDENTIFICATION</scope>
    <source>
        <strain evidence="7">S238N-H82</strain>
        <tissue evidence="7">Testes</tissue>
    </source>
</reference>
<dbReference type="GO" id="GO:0043813">
    <property type="term" value="F:phosphatidylinositol-3,5-bisphosphate 5-phosphatase activity"/>
    <property type="evidence" value="ECO:0000318"/>
    <property type="project" value="GO_Central"/>
</dbReference>
<feature type="region of interest" description="Disordered" evidence="4">
    <location>
        <begin position="1"/>
        <end position="20"/>
    </location>
</feature>
<dbReference type="OrthoDB" id="405996at2759"/>
<keyword evidence="6" id="KW-1185">Reference proteome</keyword>
<feature type="compositionally biased region" description="Low complexity" evidence="4">
    <location>
        <begin position="814"/>
        <end position="827"/>
    </location>
</feature>
<gene>
    <name evidence="7" type="primary">LOC118422682</name>
</gene>
<evidence type="ECO:0000256" key="3">
    <source>
        <dbReference type="ARBA" id="ARBA00023136"/>
    </source>
</evidence>
<dbReference type="PANTHER" id="PTHR45738">
    <property type="entry name" value="POLYPHOSPHOINOSITIDE PHOSPHATASE"/>
    <property type="match status" value="1"/>
</dbReference>
<proteinExistence type="predicted"/>
<evidence type="ECO:0000313" key="6">
    <source>
        <dbReference type="Proteomes" id="UP000001554"/>
    </source>
</evidence>
<dbReference type="GO" id="GO:0046856">
    <property type="term" value="P:phosphatidylinositol dephosphorylation"/>
    <property type="evidence" value="ECO:0000318"/>
    <property type="project" value="GO_Central"/>
</dbReference>
<reference evidence="6" key="1">
    <citation type="journal article" date="2020" name="Nat. Ecol. Evol.">
        <title>Deeply conserved synteny resolves early events in vertebrate evolution.</title>
        <authorList>
            <person name="Simakov O."/>
            <person name="Marletaz F."/>
            <person name="Yue J.X."/>
            <person name="O'Connell B."/>
            <person name="Jenkins J."/>
            <person name="Brandt A."/>
            <person name="Calef R."/>
            <person name="Tung C.H."/>
            <person name="Huang T.K."/>
            <person name="Schmutz J."/>
            <person name="Satoh N."/>
            <person name="Yu J.K."/>
            <person name="Putnam N.H."/>
            <person name="Green R.E."/>
            <person name="Rokhsar D.S."/>
        </authorList>
    </citation>
    <scope>NUCLEOTIDE SEQUENCE [LARGE SCALE GENOMIC DNA]</scope>
    <source>
        <strain evidence="6">S238N-H82</strain>
    </source>
</reference>
<dbReference type="Proteomes" id="UP000001554">
    <property type="component" value="Chromosome 9"/>
</dbReference>
<feature type="region of interest" description="Disordered" evidence="4">
    <location>
        <begin position="214"/>
        <end position="259"/>
    </location>
</feature>
<protein>
    <submittedName>
        <fullName evidence="7">Polyphosphoinositide phosphatase-like isoform X1</fullName>
    </submittedName>
</protein>
<sequence>MLDTEKDPVRPARGKVSHPSMQPVPLISSVQRIVLYETKARFFLVGSNNRETKFRVLKIDRTEPKELVIIDDKVEYSQREVRELLSMLDVGNRATRPAQKGGAGLTRTVSAFGIVGFVRFLEGYYIVLITKRRRVAILGGHTIYKIEDTSMIYIPNDSVRNAHPDESRYVKIFQNVDLSSNFYFSYSYDLTHTLQFNLTAACNFLPFGRTRKHDKQMDSADDDDDVDDDDYEEEDGEEEGTKDHVFETSEESGDEKIDESVPNIELEKGHICGVQNSPEYKYVWNSHMLEKFEDRVHPDWRMSIIHGFCAQSNVCVYGRPVFITLIARRSILFAGTRFLKRGANCEGQVANEVETEQIVHDASVLSLGSGRYTAYVQMRGSVPLYWSQDITTMMPKPPIGLDLADPYTCVAGLHFNDMMKRYGAPVIILNLVKKREKRKHESVLTEELVSAINYLNQFLPPQHAIQYIAWDMARFTKSKNVNVMERLGEIADRVVMKTGFFKSGPHLYCTKLRPEEKYSEMQGVTEESGRRQTGVLRTNCVDCLDRTNTAQFVTGKVALAFQLYSLGVLEDPKLEFDTDAIRVFEELYEDMGDTLALQYGGSQLVHSIQSYRKLTPWTSHSRDIMQTLSRYYSNAFSDAEKQSAINLFLGVFLPHEGHANLWDLPTDYYLHHTYSRGDFPRIRRSYTQWWELPVLRALPLPQDEVSRDHRDGQVVHWGSKDDERLDEFSEYYRPFQLTMFEDLFVSNMPHSIKDFMPNPSDPKSDPCPFAVRKTTGKFGFGSGRKAIGATPPTSAAPEDNSSSESDVSSEDDLTSSATPISPLSSSSTHVSFKDLFQTMKETYGVSINNMEAMERKDLSVYRRYVMIGLNASKQFTDPKGVPRARKTLTEFYPTSAFKIDSSREVIPPTVDKRSKKVYEEYLELGKTGHTKPITREDFEVYRGYVSKKYK</sequence>
<dbReference type="GO" id="GO:0012505">
    <property type="term" value="C:endomembrane system"/>
    <property type="evidence" value="ECO:0007669"/>
    <property type="project" value="UniProtKB-SubCell"/>
</dbReference>
<dbReference type="InterPro" id="IPR002013">
    <property type="entry name" value="SAC_dom"/>
</dbReference>
<comment type="subcellular location">
    <subcellularLocation>
        <location evidence="1">Endomembrane system</location>
    </subcellularLocation>
</comment>
<evidence type="ECO:0000313" key="7">
    <source>
        <dbReference type="RefSeq" id="XP_035686264.1"/>
    </source>
</evidence>
<accession>A0A9J7LQE2</accession>
<organism evidence="6 7">
    <name type="scientific">Branchiostoma floridae</name>
    <name type="common">Florida lancelet</name>
    <name type="synonym">Amphioxus</name>
    <dbReference type="NCBI Taxonomy" id="7739"/>
    <lineage>
        <taxon>Eukaryota</taxon>
        <taxon>Metazoa</taxon>
        <taxon>Chordata</taxon>
        <taxon>Cephalochordata</taxon>
        <taxon>Leptocardii</taxon>
        <taxon>Amphioxiformes</taxon>
        <taxon>Branchiostomatidae</taxon>
        <taxon>Branchiostoma</taxon>
    </lineage>
</organism>
<evidence type="ECO:0000256" key="2">
    <source>
        <dbReference type="ARBA" id="ARBA00022801"/>
    </source>
</evidence>
<dbReference type="InterPro" id="IPR043573">
    <property type="entry name" value="Fig4-like"/>
</dbReference>
<feature type="compositionally biased region" description="Acidic residues" evidence="4">
    <location>
        <begin position="219"/>
        <end position="238"/>
    </location>
</feature>
<keyword evidence="2" id="KW-0378">Hydrolase</keyword>
<evidence type="ECO:0000256" key="1">
    <source>
        <dbReference type="ARBA" id="ARBA00004308"/>
    </source>
</evidence>
<evidence type="ECO:0000259" key="5">
    <source>
        <dbReference type="PROSITE" id="PS50275"/>
    </source>
</evidence>
<dbReference type="RefSeq" id="XP_035686264.1">
    <property type="nucleotide sequence ID" value="XM_035830371.1"/>
</dbReference>
<evidence type="ECO:0000256" key="4">
    <source>
        <dbReference type="SAM" id="MobiDB-lite"/>
    </source>
</evidence>
<feature type="domain" description="SAC" evidence="5">
    <location>
        <begin position="173"/>
        <end position="601"/>
    </location>
</feature>
<dbReference type="GeneID" id="118422682"/>
<dbReference type="OMA" id="KRKCCAH"/>
<name>A0A9J7LQE2_BRAFL</name>
<dbReference type="AlphaFoldDB" id="A0A9J7LQE2"/>
<feature type="region of interest" description="Disordered" evidence="4">
    <location>
        <begin position="780"/>
        <end position="827"/>
    </location>
</feature>
<dbReference type="Pfam" id="PF02383">
    <property type="entry name" value="Syja_N"/>
    <property type="match status" value="1"/>
</dbReference>
<dbReference type="PANTHER" id="PTHR45738:SF5">
    <property type="entry name" value="POLYPHOSPHOINOSITIDE PHOSPHATASE"/>
    <property type="match status" value="1"/>
</dbReference>
<dbReference type="KEGG" id="bfo:118422682"/>
<keyword evidence="3" id="KW-0472">Membrane</keyword>